<name>A0A1F7X4A0_9BACT</name>
<dbReference type="CDD" id="cd06530">
    <property type="entry name" value="S26_SPase_I"/>
    <property type="match status" value="1"/>
</dbReference>
<reference evidence="1 2" key="1">
    <citation type="journal article" date="2016" name="Nat. Commun.">
        <title>Thousands of microbial genomes shed light on interconnected biogeochemical processes in an aquifer system.</title>
        <authorList>
            <person name="Anantharaman K."/>
            <person name="Brown C.T."/>
            <person name="Hug L.A."/>
            <person name="Sharon I."/>
            <person name="Castelle C.J."/>
            <person name="Probst A.J."/>
            <person name="Thomas B.C."/>
            <person name="Singh A."/>
            <person name="Wilkins M.J."/>
            <person name="Karaoz U."/>
            <person name="Brodie E.L."/>
            <person name="Williams K.H."/>
            <person name="Hubbard S.S."/>
            <person name="Banfield J.F."/>
        </authorList>
    </citation>
    <scope>NUCLEOTIDE SEQUENCE [LARGE SCALE GENOMIC DNA]</scope>
</reference>
<dbReference type="Proteomes" id="UP000176778">
    <property type="component" value="Unassembled WGS sequence"/>
</dbReference>
<evidence type="ECO:0000313" key="1">
    <source>
        <dbReference type="EMBL" id="OGM09896.1"/>
    </source>
</evidence>
<evidence type="ECO:0008006" key="3">
    <source>
        <dbReference type="Google" id="ProtNLM"/>
    </source>
</evidence>
<dbReference type="GO" id="GO:0004252">
    <property type="term" value="F:serine-type endopeptidase activity"/>
    <property type="evidence" value="ECO:0007669"/>
    <property type="project" value="InterPro"/>
</dbReference>
<dbReference type="Pfam" id="PF14907">
    <property type="entry name" value="NTP_transf_5"/>
    <property type="match status" value="1"/>
</dbReference>
<dbReference type="InterPro" id="IPR039498">
    <property type="entry name" value="NTP_transf_5"/>
</dbReference>
<sequence length="378" mass="43417">MAPLILPTDKPFIKKGRSYKVNDVVAFRREEKVIVHRVIYIPDEANYITKGDNNLKSDGILNKNEILGKVEKVLRNGRMIALSHVYLSQSLTYLTELGLLNKRLKKSDIDYVLLKGLPIQLIYSGKIPKRLYFDADILVRLHDFPQIGKIFKQLGYEAIEPTLLHKPVNKYSQISFVKKVKPYAVIIDVHFAPAIGFTKALRFNELIPSIAVYGRELFSNAKAVKVGNNRFPILIKEDLLLYLLLHLFHHNFQGIHRMELIANVIGQDKPDMDIVLNRARRYGYEYIIYPSVLVFNKFFGGLSLPKEARIPLFMRLAGFYATRTSPFDTDTKAIEAGKKLIFSLVFSTLPLSKRLRVIFSKDALDYFFSTIKSTFLRS</sequence>
<organism evidence="1 2">
    <name type="scientific">Candidatus Woesebacteria bacterium RBG_13_46_13</name>
    <dbReference type="NCBI Taxonomy" id="1802479"/>
    <lineage>
        <taxon>Bacteria</taxon>
        <taxon>Candidatus Woeseibacteriota</taxon>
    </lineage>
</organism>
<protein>
    <recommendedName>
        <fullName evidence="3">Signal peptidase I</fullName>
    </recommendedName>
</protein>
<dbReference type="EMBL" id="MGFR01000002">
    <property type="protein sequence ID" value="OGM09896.1"/>
    <property type="molecule type" value="Genomic_DNA"/>
</dbReference>
<accession>A0A1F7X4A0</accession>
<comment type="caution">
    <text evidence="1">The sequence shown here is derived from an EMBL/GenBank/DDBJ whole genome shotgun (WGS) entry which is preliminary data.</text>
</comment>
<dbReference type="InterPro" id="IPR019533">
    <property type="entry name" value="Peptidase_S26"/>
</dbReference>
<dbReference type="STRING" id="1802479.A2Y68_00515"/>
<dbReference type="InterPro" id="IPR036286">
    <property type="entry name" value="LexA/Signal_pep-like_sf"/>
</dbReference>
<dbReference type="SUPFAM" id="SSF51306">
    <property type="entry name" value="LexA/Signal peptidase"/>
    <property type="match status" value="1"/>
</dbReference>
<gene>
    <name evidence="1" type="ORF">A2Y68_00515</name>
</gene>
<proteinExistence type="predicted"/>
<evidence type="ECO:0000313" key="2">
    <source>
        <dbReference type="Proteomes" id="UP000176778"/>
    </source>
</evidence>
<dbReference type="GO" id="GO:0006465">
    <property type="term" value="P:signal peptide processing"/>
    <property type="evidence" value="ECO:0007669"/>
    <property type="project" value="InterPro"/>
</dbReference>
<dbReference type="AlphaFoldDB" id="A0A1F7X4A0"/>